<dbReference type="GO" id="GO:0032869">
    <property type="term" value="P:cellular response to insulin stimulus"/>
    <property type="evidence" value="ECO:0007669"/>
    <property type="project" value="TreeGrafter"/>
</dbReference>
<keyword evidence="3" id="KW-1185">Reference proteome</keyword>
<evidence type="ECO:0000313" key="2">
    <source>
        <dbReference type="EMBL" id="KAJ5067339.1"/>
    </source>
</evidence>
<dbReference type="GO" id="GO:0009062">
    <property type="term" value="P:fatty acid catabolic process"/>
    <property type="evidence" value="ECO:0007669"/>
    <property type="project" value="TreeGrafter"/>
</dbReference>
<dbReference type="InterPro" id="IPR031315">
    <property type="entry name" value="LNS2/PITP"/>
</dbReference>
<dbReference type="Proteomes" id="UP001149090">
    <property type="component" value="Unassembled WGS sequence"/>
</dbReference>
<dbReference type="AlphaFoldDB" id="A0A9Q0L7S0"/>
<dbReference type="InterPro" id="IPR036412">
    <property type="entry name" value="HAD-like_sf"/>
</dbReference>
<dbReference type="GO" id="GO:0008195">
    <property type="term" value="F:phosphatidate phosphatase activity"/>
    <property type="evidence" value="ECO:0007669"/>
    <property type="project" value="TreeGrafter"/>
</dbReference>
<dbReference type="PANTHER" id="PTHR12181:SF12">
    <property type="entry name" value="PHOSPHATIDATE PHOSPHATASE"/>
    <property type="match status" value="1"/>
</dbReference>
<dbReference type="PANTHER" id="PTHR12181">
    <property type="entry name" value="LIPIN"/>
    <property type="match status" value="1"/>
</dbReference>
<dbReference type="InterPro" id="IPR026058">
    <property type="entry name" value="LIPIN"/>
</dbReference>
<accession>A0A9Q0L7S0</accession>
<dbReference type="SMART" id="SM00775">
    <property type="entry name" value="LNS2"/>
    <property type="match status" value="1"/>
</dbReference>
<dbReference type="GO" id="GO:0005634">
    <property type="term" value="C:nucleus"/>
    <property type="evidence" value="ECO:0007669"/>
    <property type="project" value="TreeGrafter"/>
</dbReference>
<gene>
    <name evidence="2" type="ORF">M0811_13009</name>
</gene>
<evidence type="ECO:0000259" key="1">
    <source>
        <dbReference type="SMART" id="SM00775"/>
    </source>
</evidence>
<sequence>MNIATFSVSEKRKLSCSIFLWNYDDKIVISDIDGTITKSDVLGIILPLVSKKDWSWENVAPLFSRISDKGYKFLYLSSRAIGTANFTRNYIRNLTQEKRKLPLGPVIVSPDTLFKAILREVLRKSEQFKVPCVKNLGGLFPSSAFYAGFGNRESDTKAYQSIEISDSRIFIISDKGNFELPETQKKIKYFGFIDYVDLLFK</sequence>
<evidence type="ECO:0000313" key="3">
    <source>
        <dbReference type="Proteomes" id="UP001149090"/>
    </source>
</evidence>
<dbReference type="SUPFAM" id="SSF56784">
    <property type="entry name" value="HAD-like"/>
    <property type="match status" value="1"/>
</dbReference>
<name>A0A9Q0L7S0_ANAIG</name>
<dbReference type="GO" id="GO:0003713">
    <property type="term" value="F:transcription coactivator activity"/>
    <property type="evidence" value="ECO:0007669"/>
    <property type="project" value="TreeGrafter"/>
</dbReference>
<dbReference type="OMA" id="MVDAHIY"/>
<reference evidence="2" key="1">
    <citation type="submission" date="2022-10" db="EMBL/GenBank/DDBJ databases">
        <title>Novel sulphate-reducing endosymbionts in the free-living metamonad Anaeramoeba.</title>
        <authorList>
            <person name="Jerlstrom-Hultqvist J."/>
            <person name="Cepicka I."/>
            <person name="Gallot-Lavallee L."/>
            <person name="Salas-Leiva D."/>
            <person name="Curtis B.A."/>
            <person name="Zahonova K."/>
            <person name="Pipaliya S."/>
            <person name="Dacks J."/>
            <person name="Roger A.J."/>
        </authorList>
    </citation>
    <scope>NUCLEOTIDE SEQUENCE</scope>
    <source>
        <strain evidence="2">BMAN</strain>
    </source>
</reference>
<dbReference type="EMBL" id="JAPDFW010000129">
    <property type="protein sequence ID" value="KAJ5067339.1"/>
    <property type="molecule type" value="Genomic_DNA"/>
</dbReference>
<organism evidence="2 3">
    <name type="scientific">Anaeramoeba ignava</name>
    <name type="common">Anaerobic marine amoeba</name>
    <dbReference type="NCBI Taxonomy" id="1746090"/>
    <lineage>
        <taxon>Eukaryota</taxon>
        <taxon>Metamonada</taxon>
        <taxon>Anaeramoebidae</taxon>
        <taxon>Anaeramoeba</taxon>
    </lineage>
</organism>
<protein>
    <submittedName>
        <fullName evidence="2">Lipin</fullName>
    </submittedName>
</protein>
<dbReference type="InterPro" id="IPR013209">
    <property type="entry name" value="LNS2"/>
</dbReference>
<dbReference type="GO" id="GO:0019432">
    <property type="term" value="P:triglyceride biosynthetic process"/>
    <property type="evidence" value="ECO:0007669"/>
    <property type="project" value="TreeGrafter"/>
</dbReference>
<proteinExistence type="predicted"/>
<dbReference type="GO" id="GO:0045944">
    <property type="term" value="P:positive regulation of transcription by RNA polymerase II"/>
    <property type="evidence" value="ECO:0007669"/>
    <property type="project" value="TreeGrafter"/>
</dbReference>
<dbReference type="OrthoDB" id="4567at2759"/>
<comment type="caution">
    <text evidence="2">The sequence shown here is derived from an EMBL/GenBank/DDBJ whole genome shotgun (WGS) entry which is preliminary data.</text>
</comment>
<dbReference type="Pfam" id="PF08235">
    <property type="entry name" value="LNS2"/>
    <property type="match status" value="1"/>
</dbReference>
<feature type="domain" description="LNS2/PITP" evidence="1">
    <location>
        <begin position="27"/>
        <end position="181"/>
    </location>
</feature>